<sequence>MAIVGKNKFWEVLETSQRLLKWSVNFILKVLKNNCIRFSVGFLRKLFFVHQMKMESLTTGDQYNLKWNSHKICLVNLLEDHLTNEELVDVTLSCSGKYIKAHKLILSASSSYFREIFQVHKVDNPLIILNNVKYEYLKHVIDFIYNGEIRVKDTDLEEILLLGTNLKVKGLSNVTEKHIAQKNNADGKRKDLSDTVGEVKVLKEDKQNQNKPHSERNSKQLEQNNTSLLKANIGSAGPNIGGKVTQVVANQVAQSSVVPKIAVSSEHKTTRNEIDVDSTKRKKRKITVYKPTKDVPQRLMDPLAGDLSDSKLLKEEDREFNCQVVDPMKVTTTKPNQGVVLQVKPVSAFMIFANEWRKRLAVEHPNESNKEISVRLSNMWKNLSDETRDIFYETASRVYADQKQKFKSVKR</sequence>
<dbReference type="Pfam" id="PF00505">
    <property type="entry name" value="HMG_box"/>
    <property type="match status" value="1"/>
</dbReference>
<dbReference type="SUPFAM" id="SSF47095">
    <property type="entry name" value="HMG-box"/>
    <property type="match status" value="1"/>
</dbReference>
<dbReference type="GO" id="GO:0003677">
    <property type="term" value="F:DNA binding"/>
    <property type="evidence" value="ECO:0007669"/>
    <property type="project" value="UniProtKB-UniRule"/>
</dbReference>
<dbReference type="InterPro" id="IPR036910">
    <property type="entry name" value="HMG_box_dom_sf"/>
</dbReference>
<evidence type="ECO:0000256" key="2">
    <source>
        <dbReference type="ARBA" id="ARBA00023242"/>
    </source>
</evidence>
<dbReference type="InterPro" id="IPR009071">
    <property type="entry name" value="HMG_box_dom"/>
</dbReference>
<evidence type="ECO:0000256" key="1">
    <source>
        <dbReference type="ARBA" id="ARBA00004123"/>
    </source>
</evidence>
<dbReference type="EMBL" id="JARQZJ010000002">
    <property type="protein sequence ID" value="KAK9869962.1"/>
    <property type="molecule type" value="Genomic_DNA"/>
</dbReference>
<keyword evidence="2 3" id="KW-0539">Nucleus</keyword>
<comment type="caution">
    <text evidence="6">The sequence shown here is derived from an EMBL/GenBank/DDBJ whole genome shotgun (WGS) entry which is preliminary data.</text>
</comment>
<name>A0AAW1TNP8_9CUCU</name>
<feature type="domain" description="HMG box" evidence="5">
    <location>
        <begin position="342"/>
        <end position="410"/>
    </location>
</feature>
<dbReference type="InterPro" id="IPR051095">
    <property type="entry name" value="Dros_DevTransReg"/>
</dbReference>
<dbReference type="Gene3D" id="3.30.710.10">
    <property type="entry name" value="Potassium Channel Kv1.1, Chain A"/>
    <property type="match status" value="1"/>
</dbReference>
<keyword evidence="7" id="KW-1185">Reference proteome</keyword>
<dbReference type="SMART" id="SM00225">
    <property type="entry name" value="BTB"/>
    <property type="match status" value="1"/>
</dbReference>
<proteinExistence type="predicted"/>
<reference evidence="6 7" key="1">
    <citation type="submission" date="2023-03" db="EMBL/GenBank/DDBJ databases">
        <title>Genome insight into feeding habits of ladybird beetles.</title>
        <authorList>
            <person name="Li H.-S."/>
            <person name="Huang Y.-H."/>
            <person name="Pang H."/>
        </authorList>
    </citation>
    <scope>NUCLEOTIDE SEQUENCE [LARGE SCALE GENOMIC DNA]</scope>
    <source>
        <strain evidence="6">SYSU_2023b</strain>
        <tissue evidence="6">Whole body</tissue>
    </source>
</reference>
<dbReference type="PANTHER" id="PTHR23110:SF99">
    <property type="entry name" value="BROAD-COMPLEX CORE PROTEIN ISOFORM 6"/>
    <property type="match status" value="1"/>
</dbReference>
<gene>
    <name evidence="6" type="ORF">WA026_006060</name>
</gene>
<evidence type="ECO:0000259" key="4">
    <source>
        <dbReference type="PROSITE" id="PS50097"/>
    </source>
</evidence>
<dbReference type="GO" id="GO:0006357">
    <property type="term" value="P:regulation of transcription by RNA polymerase II"/>
    <property type="evidence" value="ECO:0007669"/>
    <property type="project" value="TreeGrafter"/>
</dbReference>
<dbReference type="CDD" id="cd00084">
    <property type="entry name" value="HMG-box_SF"/>
    <property type="match status" value="1"/>
</dbReference>
<evidence type="ECO:0000256" key="3">
    <source>
        <dbReference type="PROSITE-ProRule" id="PRU00267"/>
    </source>
</evidence>
<comment type="subcellular location">
    <subcellularLocation>
        <location evidence="1">Nucleus</location>
    </subcellularLocation>
</comment>
<keyword evidence="3" id="KW-0238">DNA-binding</keyword>
<evidence type="ECO:0000259" key="5">
    <source>
        <dbReference type="PROSITE" id="PS50118"/>
    </source>
</evidence>
<dbReference type="PROSITE" id="PS50097">
    <property type="entry name" value="BTB"/>
    <property type="match status" value="1"/>
</dbReference>
<evidence type="ECO:0000313" key="7">
    <source>
        <dbReference type="Proteomes" id="UP001431783"/>
    </source>
</evidence>
<protein>
    <submittedName>
        <fullName evidence="6">Uncharacterized protein</fullName>
    </submittedName>
</protein>
<dbReference type="CDD" id="cd18315">
    <property type="entry name" value="BTB_POZ_BAB-like"/>
    <property type="match status" value="1"/>
</dbReference>
<dbReference type="InterPro" id="IPR000210">
    <property type="entry name" value="BTB/POZ_dom"/>
</dbReference>
<dbReference type="GO" id="GO:0005634">
    <property type="term" value="C:nucleus"/>
    <property type="evidence" value="ECO:0007669"/>
    <property type="project" value="UniProtKB-SubCell"/>
</dbReference>
<dbReference type="Proteomes" id="UP001431783">
    <property type="component" value="Unassembled WGS sequence"/>
</dbReference>
<dbReference type="PROSITE" id="PS50118">
    <property type="entry name" value="HMG_BOX_2"/>
    <property type="match status" value="1"/>
</dbReference>
<organism evidence="6 7">
    <name type="scientific">Henosepilachna vigintioctopunctata</name>
    <dbReference type="NCBI Taxonomy" id="420089"/>
    <lineage>
        <taxon>Eukaryota</taxon>
        <taxon>Metazoa</taxon>
        <taxon>Ecdysozoa</taxon>
        <taxon>Arthropoda</taxon>
        <taxon>Hexapoda</taxon>
        <taxon>Insecta</taxon>
        <taxon>Pterygota</taxon>
        <taxon>Neoptera</taxon>
        <taxon>Endopterygota</taxon>
        <taxon>Coleoptera</taxon>
        <taxon>Polyphaga</taxon>
        <taxon>Cucujiformia</taxon>
        <taxon>Coccinelloidea</taxon>
        <taxon>Coccinellidae</taxon>
        <taxon>Epilachninae</taxon>
        <taxon>Epilachnini</taxon>
        <taxon>Henosepilachna</taxon>
    </lineage>
</organism>
<feature type="domain" description="BTB" evidence="4">
    <location>
        <begin position="88"/>
        <end position="153"/>
    </location>
</feature>
<dbReference type="InterPro" id="IPR011333">
    <property type="entry name" value="SKP1/BTB/POZ_sf"/>
</dbReference>
<evidence type="ECO:0000313" key="6">
    <source>
        <dbReference type="EMBL" id="KAK9869962.1"/>
    </source>
</evidence>
<dbReference type="Gene3D" id="1.10.30.10">
    <property type="entry name" value="High mobility group box domain"/>
    <property type="match status" value="1"/>
</dbReference>
<feature type="DNA-binding region" description="HMG box" evidence="3">
    <location>
        <begin position="342"/>
        <end position="410"/>
    </location>
</feature>
<dbReference type="SMART" id="SM00398">
    <property type="entry name" value="HMG"/>
    <property type="match status" value="1"/>
</dbReference>
<dbReference type="PANTHER" id="PTHR23110">
    <property type="entry name" value="BTB DOMAIN TRANSCRIPTION FACTOR"/>
    <property type="match status" value="1"/>
</dbReference>
<dbReference type="Pfam" id="PF00651">
    <property type="entry name" value="BTB"/>
    <property type="match status" value="1"/>
</dbReference>
<dbReference type="AlphaFoldDB" id="A0AAW1TNP8"/>
<dbReference type="SUPFAM" id="SSF54695">
    <property type="entry name" value="POZ domain"/>
    <property type="match status" value="1"/>
</dbReference>
<accession>A0AAW1TNP8</accession>